<sequence>MVKVKQERRSFPPLYTLKPSQQFSLFEEKLKETVNSLLQKRTTNRALKEVMKRKGWKELKKIEKKFKKFDSYPLEARKVIYNVFYRIFQRLDWALNSGSEREIEIKVWITSSIDYLNKVIKILEDNYG</sequence>
<keyword evidence="2" id="KW-1185">Reference proteome</keyword>
<dbReference type="Proteomes" id="UP000280881">
    <property type="component" value="Unassembled WGS sequence"/>
</dbReference>
<dbReference type="AlphaFoldDB" id="A0A420W7M0"/>
<accession>A0A420W7M0</accession>
<name>A0A420W7M0_9BACT</name>
<evidence type="ECO:0000313" key="2">
    <source>
        <dbReference type="Proteomes" id="UP000280881"/>
    </source>
</evidence>
<proteinExistence type="predicted"/>
<dbReference type="OrthoDB" id="15451at2"/>
<evidence type="ECO:0000313" key="1">
    <source>
        <dbReference type="EMBL" id="RKQ63288.1"/>
    </source>
</evidence>
<dbReference type="EMBL" id="RBIE01000001">
    <property type="protein sequence ID" value="RKQ63288.1"/>
    <property type="molecule type" value="Genomic_DNA"/>
</dbReference>
<dbReference type="RefSeq" id="WP_121169515.1">
    <property type="nucleotide sequence ID" value="NZ_RBIE01000001.1"/>
</dbReference>
<protein>
    <submittedName>
        <fullName evidence="1">Uncharacterized protein</fullName>
    </submittedName>
</protein>
<comment type="caution">
    <text evidence="1">The sequence shown here is derived from an EMBL/GenBank/DDBJ whole genome shotgun (WGS) entry which is preliminary data.</text>
</comment>
<organism evidence="1 2">
    <name type="scientific">Thermovibrio guaymasensis</name>
    <dbReference type="NCBI Taxonomy" id="240167"/>
    <lineage>
        <taxon>Bacteria</taxon>
        <taxon>Pseudomonadati</taxon>
        <taxon>Aquificota</taxon>
        <taxon>Aquificia</taxon>
        <taxon>Desulfurobacteriales</taxon>
        <taxon>Desulfurobacteriaceae</taxon>
        <taxon>Thermovibrio</taxon>
    </lineage>
</organism>
<reference evidence="1 2" key="1">
    <citation type="submission" date="2018-10" db="EMBL/GenBank/DDBJ databases">
        <title>Genomic Encyclopedia of Type Strains, Phase IV (KMG-IV): sequencing the most valuable type-strain genomes for metagenomic binning, comparative biology and taxonomic classification.</title>
        <authorList>
            <person name="Goeker M."/>
        </authorList>
    </citation>
    <scope>NUCLEOTIDE SEQUENCE [LARGE SCALE GENOMIC DNA]</scope>
    <source>
        <strain evidence="1 2">DSM 15521</strain>
    </source>
</reference>
<gene>
    <name evidence="1" type="ORF">C7457_0153</name>
</gene>